<dbReference type="EMBL" id="JABSTR010000011">
    <property type="protein sequence ID" value="KAH9382280.1"/>
    <property type="molecule type" value="Genomic_DNA"/>
</dbReference>
<evidence type="ECO:0000256" key="1">
    <source>
        <dbReference type="SAM" id="MobiDB-lite"/>
    </source>
</evidence>
<keyword evidence="3" id="KW-1185">Reference proteome</keyword>
<feature type="compositionally biased region" description="Polar residues" evidence="1">
    <location>
        <begin position="73"/>
        <end position="82"/>
    </location>
</feature>
<protein>
    <submittedName>
        <fullName evidence="2">Uncharacterized protein</fullName>
    </submittedName>
</protein>
<dbReference type="Proteomes" id="UP000821853">
    <property type="component" value="Chromosome 9"/>
</dbReference>
<evidence type="ECO:0000313" key="2">
    <source>
        <dbReference type="EMBL" id="KAH9382280.1"/>
    </source>
</evidence>
<sequence length="82" mass="9113">MDHISNRMLLNLDDPSLSDLANYFKNTLKMGTIPEKWKAADVRMIPKPSNPPYKPSANNSSCAKTRGTHHPQKSSILSGKYG</sequence>
<dbReference type="VEuPathDB" id="VectorBase:HLOH_050081"/>
<feature type="region of interest" description="Disordered" evidence="1">
    <location>
        <begin position="44"/>
        <end position="82"/>
    </location>
</feature>
<proteinExistence type="predicted"/>
<reference evidence="2 3" key="1">
    <citation type="journal article" date="2020" name="Cell">
        <title>Large-Scale Comparative Analyses of Tick Genomes Elucidate Their Genetic Diversity and Vector Capacities.</title>
        <authorList>
            <consortium name="Tick Genome and Microbiome Consortium (TIGMIC)"/>
            <person name="Jia N."/>
            <person name="Wang J."/>
            <person name="Shi W."/>
            <person name="Du L."/>
            <person name="Sun Y."/>
            <person name="Zhan W."/>
            <person name="Jiang J.F."/>
            <person name="Wang Q."/>
            <person name="Zhang B."/>
            <person name="Ji P."/>
            <person name="Bell-Sakyi L."/>
            <person name="Cui X.M."/>
            <person name="Yuan T.T."/>
            <person name="Jiang B.G."/>
            <person name="Yang W.F."/>
            <person name="Lam T.T."/>
            <person name="Chang Q.C."/>
            <person name="Ding S.J."/>
            <person name="Wang X.J."/>
            <person name="Zhu J.G."/>
            <person name="Ruan X.D."/>
            <person name="Zhao L."/>
            <person name="Wei J.T."/>
            <person name="Ye R.Z."/>
            <person name="Que T.C."/>
            <person name="Du C.H."/>
            <person name="Zhou Y.H."/>
            <person name="Cheng J.X."/>
            <person name="Dai P.F."/>
            <person name="Guo W.B."/>
            <person name="Han X.H."/>
            <person name="Huang E.J."/>
            <person name="Li L.F."/>
            <person name="Wei W."/>
            <person name="Gao Y.C."/>
            <person name="Liu J.Z."/>
            <person name="Shao H.Z."/>
            <person name="Wang X."/>
            <person name="Wang C.C."/>
            <person name="Yang T.C."/>
            <person name="Huo Q.B."/>
            <person name="Li W."/>
            <person name="Chen H.Y."/>
            <person name="Chen S.E."/>
            <person name="Zhou L.G."/>
            <person name="Ni X.B."/>
            <person name="Tian J.H."/>
            <person name="Sheng Y."/>
            <person name="Liu T."/>
            <person name="Pan Y.S."/>
            <person name="Xia L.Y."/>
            <person name="Li J."/>
            <person name="Zhao F."/>
            <person name="Cao W.C."/>
        </authorList>
    </citation>
    <scope>NUCLEOTIDE SEQUENCE [LARGE SCALE GENOMIC DNA]</scope>
    <source>
        <strain evidence="2">HaeL-2018</strain>
    </source>
</reference>
<comment type="caution">
    <text evidence="2">The sequence shown here is derived from an EMBL/GenBank/DDBJ whole genome shotgun (WGS) entry which is preliminary data.</text>
</comment>
<gene>
    <name evidence="2" type="ORF">HPB48_022003</name>
</gene>
<organism evidence="2 3">
    <name type="scientific">Haemaphysalis longicornis</name>
    <name type="common">Bush tick</name>
    <dbReference type="NCBI Taxonomy" id="44386"/>
    <lineage>
        <taxon>Eukaryota</taxon>
        <taxon>Metazoa</taxon>
        <taxon>Ecdysozoa</taxon>
        <taxon>Arthropoda</taxon>
        <taxon>Chelicerata</taxon>
        <taxon>Arachnida</taxon>
        <taxon>Acari</taxon>
        <taxon>Parasitiformes</taxon>
        <taxon>Ixodida</taxon>
        <taxon>Ixodoidea</taxon>
        <taxon>Ixodidae</taxon>
        <taxon>Haemaphysalinae</taxon>
        <taxon>Haemaphysalis</taxon>
    </lineage>
</organism>
<dbReference type="AlphaFoldDB" id="A0A9J6H5A2"/>
<name>A0A9J6H5A2_HAELO</name>
<evidence type="ECO:0000313" key="3">
    <source>
        <dbReference type="Proteomes" id="UP000821853"/>
    </source>
</evidence>
<accession>A0A9J6H5A2</accession>